<dbReference type="GO" id="GO:1904812">
    <property type="term" value="P:rRNA acetylation involved in maturation of SSU-rRNA"/>
    <property type="evidence" value="ECO:0007669"/>
    <property type="project" value="TreeGrafter"/>
</dbReference>
<organism evidence="2 3">
    <name type="scientific">Portunus trituberculatus</name>
    <name type="common">Swimming crab</name>
    <name type="synonym">Neptunus trituberculatus</name>
    <dbReference type="NCBI Taxonomy" id="210409"/>
    <lineage>
        <taxon>Eukaryota</taxon>
        <taxon>Metazoa</taxon>
        <taxon>Ecdysozoa</taxon>
        <taxon>Arthropoda</taxon>
        <taxon>Crustacea</taxon>
        <taxon>Multicrustacea</taxon>
        <taxon>Malacostraca</taxon>
        <taxon>Eumalacostraca</taxon>
        <taxon>Eucarida</taxon>
        <taxon>Decapoda</taxon>
        <taxon>Pleocyemata</taxon>
        <taxon>Brachyura</taxon>
        <taxon>Eubrachyura</taxon>
        <taxon>Portunoidea</taxon>
        <taxon>Portunidae</taxon>
        <taxon>Portuninae</taxon>
        <taxon>Portunus</taxon>
    </lineage>
</organism>
<accession>A0A5B7JBZ4</accession>
<keyword evidence="3" id="KW-1185">Reference proteome</keyword>
<sequence length="130" mass="15144">MIMLKVLGEDKEARTQSWLADLWFDFRKRVMNLLPAAFKGFDCKFALNLLTNNIYKKTREALSMMELKLHCTPGDLQRLEEFVHHQCEAAFIVDILPTLAHLYFLRKIKDFKLKPVKAVSIASVLYCFSC</sequence>
<dbReference type="Proteomes" id="UP000324222">
    <property type="component" value="Unassembled WGS sequence"/>
</dbReference>
<dbReference type="GO" id="GO:0005730">
    <property type="term" value="C:nucleolus"/>
    <property type="evidence" value="ECO:0007669"/>
    <property type="project" value="TreeGrafter"/>
</dbReference>
<protein>
    <submittedName>
        <fullName evidence="2">RNA cytidine acetyltransferase</fullName>
    </submittedName>
</protein>
<feature type="domain" description="Possible tRNA binding" evidence="1">
    <location>
        <begin position="18"/>
        <end position="118"/>
    </location>
</feature>
<comment type="caution">
    <text evidence="2">The sequence shown here is derived from an EMBL/GenBank/DDBJ whole genome shotgun (WGS) entry which is preliminary data.</text>
</comment>
<proteinExistence type="predicted"/>
<keyword evidence="2" id="KW-0808">Transferase</keyword>
<evidence type="ECO:0000313" key="2">
    <source>
        <dbReference type="EMBL" id="MPC90897.1"/>
    </source>
</evidence>
<dbReference type="GO" id="GO:0030686">
    <property type="term" value="C:90S preribosome"/>
    <property type="evidence" value="ECO:0007669"/>
    <property type="project" value="TreeGrafter"/>
</dbReference>
<dbReference type="GO" id="GO:0000049">
    <property type="term" value="F:tRNA binding"/>
    <property type="evidence" value="ECO:0007669"/>
    <property type="project" value="TreeGrafter"/>
</dbReference>
<dbReference type="InterPro" id="IPR027992">
    <property type="entry name" value="tRNA_bind_dom"/>
</dbReference>
<dbReference type="GO" id="GO:1990883">
    <property type="term" value="F:18S rRNA cytidine N-acetyltransferase activity"/>
    <property type="evidence" value="ECO:0007669"/>
    <property type="project" value="TreeGrafter"/>
</dbReference>
<evidence type="ECO:0000313" key="3">
    <source>
        <dbReference type="Proteomes" id="UP000324222"/>
    </source>
</evidence>
<dbReference type="Pfam" id="PF13725">
    <property type="entry name" value="tRNA_bind_2"/>
    <property type="match status" value="1"/>
</dbReference>
<dbReference type="OrthoDB" id="10067491at2759"/>
<gene>
    <name evidence="2" type="primary">NAT10_4</name>
    <name evidence="2" type="ORF">E2C01_085901</name>
</gene>
<dbReference type="PANTHER" id="PTHR10925">
    <property type="entry name" value="N-ACETYLTRANSFERASE 10"/>
    <property type="match status" value="1"/>
</dbReference>
<dbReference type="EMBL" id="VSRR010085949">
    <property type="protein sequence ID" value="MPC90897.1"/>
    <property type="molecule type" value="Genomic_DNA"/>
</dbReference>
<name>A0A5B7JBZ4_PORTR</name>
<evidence type="ECO:0000259" key="1">
    <source>
        <dbReference type="Pfam" id="PF13725"/>
    </source>
</evidence>
<dbReference type="PANTHER" id="PTHR10925:SF5">
    <property type="entry name" value="RNA CYTIDINE ACETYLTRANSFERASE"/>
    <property type="match status" value="1"/>
</dbReference>
<dbReference type="InterPro" id="IPR032672">
    <property type="entry name" value="TmcA/NAT10/Kre33"/>
</dbReference>
<reference evidence="2 3" key="1">
    <citation type="submission" date="2019-05" db="EMBL/GenBank/DDBJ databases">
        <title>Another draft genome of Portunus trituberculatus and its Hox gene families provides insights of decapod evolution.</title>
        <authorList>
            <person name="Jeong J.-H."/>
            <person name="Song I."/>
            <person name="Kim S."/>
            <person name="Choi T."/>
            <person name="Kim D."/>
            <person name="Ryu S."/>
            <person name="Kim W."/>
        </authorList>
    </citation>
    <scope>NUCLEOTIDE SEQUENCE [LARGE SCALE GENOMIC DNA]</scope>
    <source>
        <tissue evidence="2">Muscle</tissue>
    </source>
</reference>
<dbReference type="AlphaFoldDB" id="A0A5B7JBZ4"/>